<dbReference type="GO" id="GO:0034040">
    <property type="term" value="F:ATPase-coupled lipid transmembrane transporter activity"/>
    <property type="evidence" value="ECO:0007669"/>
    <property type="project" value="TreeGrafter"/>
</dbReference>
<dbReference type="Proteomes" id="UP000010094">
    <property type="component" value="Chromosome IV"/>
</dbReference>
<dbReference type="HOGENOM" id="CLU_000604_84_3_1"/>
<keyword evidence="5 8" id="KW-1133">Transmembrane helix</keyword>
<dbReference type="GeneID" id="20521108"/>
<feature type="domain" description="ABC transmembrane type-1" evidence="10">
    <location>
        <begin position="37"/>
        <end position="314"/>
    </location>
</feature>
<dbReference type="Pfam" id="PF00664">
    <property type="entry name" value="ABC_membrane"/>
    <property type="match status" value="1"/>
</dbReference>
<dbReference type="GO" id="GO:0140359">
    <property type="term" value="F:ABC-type transporter activity"/>
    <property type="evidence" value="ECO:0007669"/>
    <property type="project" value="InterPro"/>
</dbReference>
<organism evidence="11 12">
    <name type="scientific">Encephalitozoon romaleae (strain SJ-2008)</name>
    <name type="common">Microsporidian parasite</name>
    <dbReference type="NCBI Taxonomy" id="1178016"/>
    <lineage>
        <taxon>Eukaryota</taxon>
        <taxon>Fungi</taxon>
        <taxon>Fungi incertae sedis</taxon>
        <taxon>Microsporidia</taxon>
        <taxon>Unikaryonidae</taxon>
        <taxon>Encephalitozoon</taxon>
    </lineage>
</organism>
<evidence type="ECO:0000256" key="6">
    <source>
        <dbReference type="ARBA" id="ARBA00023136"/>
    </source>
</evidence>
<dbReference type="AlphaFoldDB" id="I7AR39"/>
<evidence type="ECO:0000256" key="2">
    <source>
        <dbReference type="ARBA" id="ARBA00022692"/>
    </source>
</evidence>
<dbReference type="GO" id="GO:0016887">
    <property type="term" value="F:ATP hydrolysis activity"/>
    <property type="evidence" value="ECO:0007669"/>
    <property type="project" value="InterPro"/>
</dbReference>
<dbReference type="EMBL" id="CP003521">
    <property type="protein sequence ID" value="AFN82812.1"/>
    <property type="molecule type" value="Genomic_DNA"/>
</dbReference>
<comment type="similarity">
    <text evidence="7">Belongs to the ABC transporter superfamily. ABCB family. Heavy Metal importer (TC 3.A.1.210) subfamily.</text>
</comment>
<dbReference type="InterPro" id="IPR003439">
    <property type="entry name" value="ABC_transporter-like_ATP-bd"/>
</dbReference>
<dbReference type="Gene3D" id="3.40.50.300">
    <property type="entry name" value="P-loop containing nucleotide triphosphate hydrolases"/>
    <property type="match status" value="1"/>
</dbReference>
<feature type="transmembrane region" description="Helical" evidence="8">
    <location>
        <begin position="72"/>
        <end position="92"/>
    </location>
</feature>
<dbReference type="SUPFAM" id="SSF52540">
    <property type="entry name" value="P-loop containing nucleoside triphosphate hydrolases"/>
    <property type="match status" value="1"/>
</dbReference>
<keyword evidence="3" id="KW-0547">Nucleotide-binding</keyword>
<gene>
    <name evidence="11" type="ordered locus">EROM_040440</name>
</gene>
<evidence type="ECO:0000313" key="11">
    <source>
        <dbReference type="EMBL" id="AFN82812.1"/>
    </source>
</evidence>
<feature type="transmembrane region" description="Helical" evidence="8">
    <location>
        <begin position="141"/>
        <end position="164"/>
    </location>
</feature>
<dbReference type="Gene3D" id="1.20.1560.10">
    <property type="entry name" value="ABC transporter type 1, transmembrane domain"/>
    <property type="match status" value="1"/>
</dbReference>
<evidence type="ECO:0000256" key="3">
    <source>
        <dbReference type="ARBA" id="ARBA00022741"/>
    </source>
</evidence>
<dbReference type="GO" id="GO:0016020">
    <property type="term" value="C:membrane"/>
    <property type="evidence" value="ECO:0007669"/>
    <property type="project" value="UniProtKB-SubCell"/>
</dbReference>
<feature type="transmembrane region" description="Helical" evidence="8">
    <location>
        <begin position="20"/>
        <end position="46"/>
    </location>
</feature>
<evidence type="ECO:0000256" key="1">
    <source>
        <dbReference type="ARBA" id="ARBA00004141"/>
    </source>
</evidence>
<sequence length="557" mass="63170">MKPATQGIGISKMSMIKTVLFKYVLGSSVVRVMILPIIVALIVAGYGEILITQILNDIQERADNTEIVNGKIRVYLIVALSSYVLGLVSLFAMSSYVEAICRDYIIDLYKEHICMSFLHFKKIGVGDMISFMNRKVLSLRWILESTIKCFIMSLCCIIITMIKIRVGVESYYGLLMGGVVLAYGVCVIIINHYRNTIRLKMNREIDMTERKRYNSILNYDIIKSYNNEELEADELYKRMGAETRYGKMYWSWLQAGNFIGENIFIMAMFIMTIQFSNGDAKNISFKDYTLIISLSNQLRMYCVDISNSLVMILLNLTNISQNRAEATKLDAGEPGYYKKDFETEIKIEGLEISIGDIKLLRNVDMRIRRGEKIGISGDNGGGKTSFARALLGFLDYSGSILIDGIELSTLNKEGLRSMISYSPQESQLFNKSVLSNIRDGNKYLSDEEIVEYCKRYGMDEVFRNLSDGYQTSVGDGGNRLSGGQRQKVNLMRAVVKDAPIYIFDQVTSHLDKESENAIVDMIMKNLSDKTVIMIMQNSGLLSKFDRVYYFSNGMISN</sequence>
<dbReference type="InterPro" id="IPR011527">
    <property type="entry name" value="ABC1_TM_dom"/>
</dbReference>
<evidence type="ECO:0000259" key="9">
    <source>
        <dbReference type="PROSITE" id="PS50893"/>
    </source>
</evidence>
<dbReference type="PANTHER" id="PTHR24221">
    <property type="entry name" value="ATP-BINDING CASSETTE SUB-FAMILY B"/>
    <property type="match status" value="1"/>
</dbReference>
<dbReference type="PANTHER" id="PTHR24221:SF654">
    <property type="entry name" value="ATP-BINDING CASSETTE SUB-FAMILY B MEMBER 6"/>
    <property type="match status" value="1"/>
</dbReference>
<keyword evidence="12" id="KW-1185">Reference proteome</keyword>
<dbReference type="VEuPathDB" id="MicrosporidiaDB:EROM_040440"/>
<dbReference type="PROSITE" id="PS50893">
    <property type="entry name" value="ABC_TRANSPORTER_2"/>
    <property type="match status" value="1"/>
</dbReference>
<dbReference type="Pfam" id="PF00005">
    <property type="entry name" value="ABC_tran"/>
    <property type="match status" value="1"/>
</dbReference>
<evidence type="ECO:0000256" key="5">
    <source>
        <dbReference type="ARBA" id="ARBA00022989"/>
    </source>
</evidence>
<keyword evidence="6 8" id="KW-0472">Membrane</keyword>
<keyword evidence="4" id="KW-0067">ATP-binding</keyword>
<evidence type="ECO:0000256" key="7">
    <source>
        <dbReference type="ARBA" id="ARBA00024363"/>
    </source>
</evidence>
<feature type="transmembrane region" description="Helical" evidence="8">
    <location>
        <begin position="249"/>
        <end position="271"/>
    </location>
</feature>
<comment type="subcellular location">
    <subcellularLocation>
        <location evidence="1">Membrane</location>
        <topology evidence="1">Multi-pass membrane protein</topology>
    </subcellularLocation>
</comment>
<evidence type="ECO:0000259" key="10">
    <source>
        <dbReference type="PROSITE" id="PS50929"/>
    </source>
</evidence>
<dbReference type="GO" id="GO:0005524">
    <property type="term" value="F:ATP binding"/>
    <property type="evidence" value="ECO:0007669"/>
    <property type="project" value="UniProtKB-KW"/>
</dbReference>
<accession>I7AR39</accession>
<dbReference type="SMART" id="SM00382">
    <property type="entry name" value="AAA"/>
    <property type="match status" value="1"/>
</dbReference>
<dbReference type="KEGG" id="ero:EROM_040440"/>
<protein>
    <submittedName>
        <fullName evidence="11">MdlB ABC transporter ATPase/permease component</fullName>
    </submittedName>
</protein>
<name>I7AR39_ENCRO</name>
<evidence type="ECO:0000313" key="12">
    <source>
        <dbReference type="Proteomes" id="UP000010094"/>
    </source>
</evidence>
<dbReference type="InterPro" id="IPR036640">
    <property type="entry name" value="ABC1_TM_sf"/>
</dbReference>
<evidence type="ECO:0000256" key="8">
    <source>
        <dbReference type="SAM" id="Phobius"/>
    </source>
</evidence>
<feature type="domain" description="ABC transporter" evidence="9">
    <location>
        <begin position="345"/>
        <end position="557"/>
    </location>
</feature>
<dbReference type="SUPFAM" id="SSF90123">
    <property type="entry name" value="ABC transporter transmembrane region"/>
    <property type="match status" value="1"/>
</dbReference>
<dbReference type="InterPro" id="IPR027417">
    <property type="entry name" value="P-loop_NTPase"/>
</dbReference>
<dbReference type="InterPro" id="IPR003593">
    <property type="entry name" value="AAA+_ATPase"/>
</dbReference>
<keyword evidence="2 8" id="KW-0812">Transmembrane</keyword>
<feature type="transmembrane region" description="Helical" evidence="8">
    <location>
        <begin position="170"/>
        <end position="193"/>
    </location>
</feature>
<dbReference type="RefSeq" id="XP_009264309.1">
    <property type="nucleotide sequence ID" value="XM_009266034.1"/>
</dbReference>
<reference evidence="11 12" key="1">
    <citation type="journal article" date="2012" name="Proc. Natl. Acad. Sci. U.S.A.">
        <title>Gain and loss of multiple functionally related, horizontally transferred genes in the reduced genomes of two microsporidian parasites.</title>
        <authorList>
            <person name="Pombert J.-F."/>
            <person name="Selman M."/>
            <person name="Burki F."/>
            <person name="Bardell F.T."/>
            <person name="Farinelli L."/>
            <person name="Solter L.F."/>
            <person name="Whitman D.W."/>
            <person name="Weiss L.M."/>
            <person name="Corradi N."/>
            <person name="Keeling P.J."/>
        </authorList>
    </citation>
    <scope>NUCLEOTIDE SEQUENCE [LARGE SCALE GENOMIC DNA]</scope>
    <source>
        <strain evidence="11 12">SJ-2008</strain>
    </source>
</reference>
<dbReference type="PROSITE" id="PS50929">
    <property type="entry name" value="ABC_TM1F"/>
    <property type="match status" value="1"/>
</dbReference>
<evidence type="ECO:0000256" key="4">
    <source>
        <dbReference type="ARBA" id="ARBA00022840"/>
    </source>
</evidence>
<dbReference type="OrthoDB" id="6500128at2759"/>
<proteinExistence type="inferred from homology"/>
<dbReference type="InterPro" id="IPR039421">
    <property type="entry name" value="Type_1_exporter"/>
</dbReference>